<name>Q4Q0I2_LEIMA</name>
<dbReference type="HOGENOM" id="CLU_751124_0_0_1"/>
<dbReference type="AlphaFoldDB" id="Q4Q0I2"/>
<organism evidence="4 5">
    <name type="scientific">Leishmania major</name>
    <dbReference type="NCBI Taxonomy" id="5664"/>
    <lineage>
        <taxon>Eukaryota</taxon>
        <taxon>Discoba</taxon>
        <taxon>Euglenozoa</taxon>
        <taxon>Kinetoplastea</taxon>
        <taxon>Metakinetoplastina</taxon>
        <taxon>Trypanosomatida</taxon>
        <taxon>Trypanosomatidae</taxon>
        <taxon>Leishmaniinae</taxon>
        <taxon>Leishmania</taxon>
    </lineage>
</organism>
<dbReference type="InterPro" id="IPR001611">
    <property type="entry name" value="Leu-rich_rpt"/>
</dbReference>
<dbReference type="STRING" id="5664.Q4Q0I2"/>
<evidence type="ECO:0000256" key="1">
    <source>
        <dbReference type="ARBA" id="ARBA00022614"/>
    </source>
</evidence>
<evidence type="ECO:0000313" key="4">
    <source>
        <dbReference type="EMBL" id="CAJ09553.1"/>
    </source>
</evidence>
<gene>
    <name evidence="4" type="ORF">LMJF_36_5790</name>
</gene>
<dbReference type="PANTHER" id="PTHR18849:SF19">
    <property type="entry name" value="LEUCINE-RICH REPEAT PROTEIN (LRRP)"/>
    <property type="match status" value="1"/>
</dbReference>
<evidence type="ECO:0000256" key="2">
    <source>
        <dbReference type="ARBA" id="ARBA00022737"/>
    </source>
</evidence>
<evidence type="ECO:0000313" key="5">
    <source>
        <dbReference type="Proteomes" id="UP000000542"/>
    </source>
</evidence>
<evidence type="ECO:0008006" key="6">
    <source>
        <dbReference type="Google" id="ProtNLM"/>
    </source>
</evidence>
<proteinExistence type="predicted"/>
<dbReference type="PANTHER" id="PTHR18849">
    <property type="entry name" value="LEUCINE RICH REPEAT PROTEIN"/>
    <property type="match status" value="1"/>
</dbReference>
<dbReference type="GeneID" id="5655883"/>
<protein>
    <recommendedName>
        <fullName evidence="6">Leucine-rich repeat protein (LRRP)</fullName>
    </recommendedName>
</protein>
<dbReference type="SUPFAM" id="SSF52058">
    <property type="entry name" value="L domain-like"/>
    <property type="match status" value="1"/>
</dbReference>
<dbReference type="InParanoid" id="Q4Q0I2"/>
<dbReference type="PROSITE" id="PS51450">
    <property type="entry name" value="LRR"/>
    <property type="match status" value="1"/>
</dbReference>
<dbReference type="Proteomes" id="UP000000542">
    <property type="component" value="Chromosome 36"/>
</dbReference>
<dbReference type="EMBL" id="FR796432">
    <property type="protein sequence ID" value="CAJ09553.1"/>
    <property type="molecule type" value="Genomic_DNA"/>
</dbReference>
<dbReference type="Gene3D" id="3.80.10.10">
    <property type="entry name" value="Ribonuclease Inhibitor"/>
    <property type="match status" value="1"/>
</dbReference>
<dbReference type="VEuPathDB" id="TriTrypDB:LMJFC_360075800"/>
<dbReference type="eggNOG" id="ENOG502SA73">
    <property type="taxonomic scope" value="Eukaryota"/>
</dbReference>
<reference evidence="4 5" key="1">
    <citation type="journal article" date="2005" name="Science">
        <title>The genome of the kinetoplastid parasite, Leishmania major.</title>
        <authorList>
            <person name="Ivens A.C."/>
            <person name="Peacock C.S."/>
            <person name="Worthey E.A."/>
            <person name="Murphy L."/>
            <person name="Aggarwal G."/>
            <person name="Berriman M."/>
            <person name="Sisk E."/>
            <person name="Rajandream M.A."/>
            <person name="Adlem E."/>
            <person name="Aert R."/>
            <person name="Anupama A."/>
            <person name="Apostolou Z."/>
            <person name="Attipoe P."/>
            <person name="Bason N."/>
            <person name="Bauser C."/>
            <person name="Beck A."/>
            <person name="Beverley S.M."/>
            <person name="Bianchettin G."/>
            <person name="Borzym K."/>
            <person name="Bothe G."/>
            <person name="Bruschi C.V."/>
            <person name="Collins M."/>
            <person name="Cadag E."/>
            <person name="Ciarloni L."/>
            <person name="Clayton C."/>
            <person name="Coulson R.M."/>
            <person name="Cronin A."/>
            <person name="Cruz A.K."/>
            <person name="Davies R.M."/>
            <person name="De Gaudenzi J."/>
            <person name="Dobson D.E."/>
            <person name="Duesterhoeft A."/>
            <person name="Fazelina G."/>
            <person name="Fosker N."/>
            <person name="Frasch A.C."/>
            <person name="Fraser A."/>
            <person name="Fuchs M."/>
            <person name="Gabel C."/>
            <person name="Goble A."/>
            <person name="Goffeau A."/>
            <person name="Harris D."/>
            <person name="Hertz-Fowler C."/>
            <person name="Hilbert H."/>
            <person name="Horn D."/>
            <person name="Huang Y."/>
            <person name="Klages S."/>
            <person name="Knights A."/>
            <person name="Kube M."/>
            <person name="Larke N."/>
            <person name="Litvin L."/>
            <person name="Lord A."/>
            <person name="Louie T."/>
            <person name="Marra M."/>
            <person name="Masuy D."/>
            <person name="Matthews K."/>
            <person name="Michaeli S."/>
            <person name="Mottram J.C."/>
            <person name="Muller-Auer S."/>
            <person name="Munden H."/>
            <person name="Nelson S."/>
            <person name="Norbertczak H."/>
            <person name="Oliver K."/>
            <person name="O'neil S."/>
            <person name="Pentony M."/>
            <person name="Pohl T.M."/>
            <person name="Price C."/>
            <person name="Purnelle B."/>
            <person name="Quail M.A."/>
            <person name="Rabbinowitsch E."/>
            <person name="Reinhardt R."/>
            <person name="Rieger M."/>
            <person name="Rinta J."/>
            <person name="Robben J."/>
            <person name="Robertson L."/>
            <person name="Ruiz J.C."/>
            <person name="Rutter S."/>
            <person name="Saunders D."/>
            <person name="Schafer M."/>
            <person name="Schein J."/>
            <person name="Schwartz D.C."/>
            <person name="Seeger K."/>
            <person name="Seyler A."/>
            <person name="Sharp S."/>
            <person name="Shin H."/>
            <person name="Sivam D."/>
            <person name="Squares R."/>
            <person name="Squares S."/>
            <person name="Tosato V."/>
            <person name="Vogt C."/>
            <person name="Volckaert G."/>
            <person name="Wambutt R."/>
            <person name="Warren T."/>
            <person name="Wedler H."/>
            <person name="Woodward J."/>
            <person name="Zhou S."/>
            <person name="Zimmermann W."/>
            <person name="Smith D.F."/>
            <person name="Blackwell J.M."/>
            <person name="Stuart K.D."/>
            <person name="Barrell B."/>
            <person name="Myler P.J."/>
        </authorList>
    </citation>
    <scope>NUCLEOTIDE SEQUENCE [LARGE SCALE GENOMIC DNA]</scope>
    <source>
        <strain evidence="5">MHOM/IL/81/Friedlin</strain>
    </source>
</reference>
<feature type="region of interest" description="Disordered" evidence="3">
    <location>
        <begin position="14"/>
        <end position="33"/>
    </location>
</feature>
<dbReference type="VEuPathDB" id="TriTrypDB:LMJLV39_360070300"/>
<keyword evidence="2" id="KW-0677">Repeat</keyword>
<sequence>MVACTRLRRTQKVAKQKTETASNSHPRTSFLRRGRSTDCDIGALHVAATRVTLSVSHYATLLEGSVICVCFGFRLAAAAATNQLASSRLYRVPFAPLTSGLTNEKVLLRWSVAMSRKDAERKLTEDDCLTSSQQYDPQLIFYVPLRRKGYQAIDASAFVRCGGLRVVDISGNRLSTLSGLESVAPQLTFLNAAENSLHDIGALVTCAALERCMLEGNKLASVDSLQPLVSLPCLAELVLQRHVPLDDAAIGSGSPEQSSDKLLLLDNPVCRDAVAYREHFLAKMSHVRWVDGVSTYLRASSLAESTTTESHDAKENSTKAIVDAAIRSFQSIRVQMTATVSEETTLRHQLERAADRCKPSTVTVAARTP</sequence>
<reference evidence="4 5" key="2">
    <citation type="journal article" date="2011" name="Genome Res.">
        <title>Chromosome and gene copy number variation allow major structural change between species and strains of Leishmania.</title>
        <authorList>
            <person name="Rogers M.B."/>
            <person name="Hilley J.D."/>
            <person name="Dickens N.J."/>
            <person name="Wilkes J."/>
            <person name="Bates P.A."/>
            <person name="Depledge D.P."/>
            <person name="Harris D."/>
            <person name="Her Y."/>
            <person name="Herzyk P."/>
            <person name="Imamura H."/>
            <person name="Otto T.D."/>
            <person name="Sanders M."/>
            <person name="Seeger K."/>
            <person name="Dujardin J.C."/>
            <person name="Berriman M."/>
            <person name="Smith D.F."/>
            <person name="Hertz-Fowler C."/>
            <person name="Mottram J.C."/>
        </authorList>
    </citation>
    <scope>NUCLEOTIDE SEQUENCE [LARGE SCALE GENOMIC DNA]</scope>
    <source>
        <strain evidence="5">MHOM/IL/81/Friedlin</strain>
    </source>
</reference>
<dbReference type="VEuPathDB" id="TriTrypDB:LMJSD75_360070300"/>
<dbReference type="VEuPathDB" id="TriTrypDB:LmjF.36.5790"/>
<dbReference type="InterPro" id="IPR032675">
    <property type="entry name" value="LRR_dom_sf"/>
</dbReference>
<keyword evidence="5" id="KW-1185">Reference proteome</keyword>
<accession>Q4Q0I2</accession>
<dbReference type="RefSeq" id="XP_001687166.1">
    <property type="nucleotide sequence ID" value="XM_001687114.1"/>
</dbReference>
<evidence type="ECO:0000256" key="3">
    <source>
        <dbReference type="SAM" id="MobiDB-lite"/>
    </source>
</evidence>
<dbReference type="OMA" id="QSIRVQM"/>
<keyword evidence="1" id="KW-0433">Leucine-rich repeat</keyword>
<dbReference type="KEGG" id="lma:LMJF_36_5790"/>